<dbReference type="Pfam" id="PF03401">
    <property type="entry name" value="TctC"/>
    <property type="match status" value="1"/>
</dbReference>
<dbReference type="Gene3D" id="3.40.190.150">
    <property type="entry name" value="Bordetella uptake gene, domain 1"/>
    <property type="match status" value="1"/>
</dbReference>
<dbReference type="PANTHER" id="PTHR42928">
    <property type="entry name" value="TRICARBOXYLATE-BINDING PROTEIN"/>
    <property type="match status" value="1"/>
</dbReference>
<evidence type="ECO:0000313" key="3">
    <source>
        <dbReference type="EMBL" id="OWT58990.1"/>
    </source>
</evidence>
<dbReference type="AlphaFoldDB" id="A0A225MGD4"/>
<evidence type="ECO:0008006" key="5">
    <source>
        <dbReference type="Google" id="ProtNLM"/>
    </source>
</evidence>
<dbReference type="CDD" id="cd13578">
    <property type="entry name" value="PBP2_Bug27"/>
    <property type="match status" value="1"/>
</dbReference>
<comment type="caution">
    <text evidence="3">The sequence shown here is derived from an EMBL/GenBank/DDBJ whole genome shotgun (WGS) entry which is preliminary data.</text>
</comment>
<dbReference type="InterPro" id="IPR005064">
    <property type="entry name" value="BUG"/>
</dbReference>
<proteinExistence type="inferred from homology"/>
<evidence type="ECO:0000256" key="1">
    <source>
        <dbReference type="ARBA" id="ARBA00006987"/>
    </source>
</evidence>
<dbReference type="EMBL" id="NJIH01000007">
    <property type="protein sequence ID" value="OWT58990.1"/>
    <property type="molecule type" value="Genomic_DNA"/>
</dbReference>
<evidence type="ECO:0000313" key="4">
    <source>
        <dbReference type="Proteomes" id="UP000214603"/>
    </source>
</evidence>
<dbReference type="Gene3D" id="3.40.190.10">
    <property type="entry name" value="Periplasmic binding protein-like II"/>
    <property type="match status" value="1"/>
</dbReference>
<dbReference type="InterPro" id="IPR042100">
    <property type="entry name" value="Bug_dom1"/>
</dbReference>
<feature type="chain" id="PRO_5012917452" description="ABC transporter substrate-binding protein" evidence="2">
    <location>
        <begin position="24"/>
        <end position="322"/>
    </location>
</feature>
<name>A0A225MGD4_9BURK</name>
<dbReference type="Proteomes" id="UP000214603">
    <property type="component" value="Unassembled WGS sequence"/>
</dbReference>
<dbReference type="PANTHER" id="PTHR42928:SF5">
    <property type="entry name" value="BLR1237 PROTEIN"/>
    <property type="match status" value="1"/>
</dbReference>
<keyword evidence="2" id="KW-0732">Signal</keyword>
<accession>A0A225MGD4</accession>
<sequence length="322" mass="34497">METIMKRLFAAMAACAVMAGAYAQGWPEHSIKYIVPYDVGGSTDTLSRIVAGQLQARLGQPVVVENFGGAGAMIGTERLAKSPADGYTIGLGNTASHTVTPNIQLKVPYDPKKDFAPISLLAEYANILVVNPRLPVKTLKDFIEFARKQPGGLSYASSGVGSSNHLGSELLARMAGLHFTHVPYKGNSRGISDVVAGHVDWMFATPSEVISFVRSGQLRALGTSGLRPEELLPDVPPIFKTLPGYEVIGFMGLFAPAGTPAAIVDRLNREINAILAEPEVAEKYAMLGMKAVPSTPQALGQRVEHDYQLWRRVIAEAGIKAQ</sequence>
<keyword evidence="4" id="KW-1185">Reference proteome</keyword>
<feature type="signal peptide" evidence="2">
    <location>
        <begin position="1"/>
        <end position="23"/>
    </location>
</feature>
<organism evidence="3 4">
    <name type="scientific">Candidimonas nitroreducens</name>
    <dbReference type="NCBI Taxonomy" id="683354"/>
    <lineage>
        <taxon>Bacteria</taxon>
        <taxon>Pseudomonadati</taxon>
        <taxon>Pseudomonadota</taxon>
        <taxon>Betaproteobacteria</taxon>
        <taxon>Burkholderiales</taxon>
        <taxon>Alcaligenaceae</taxon>
        <taxon>Candidimonas</taxon>
    </lineage>
</organism>
<reference evidence="4" key="1">
    <citation type="submission" date="2017-06" db="EMBL/GenBank/DDBJ databases">
        <title>Herbaspirillum phytohormonus sp. nov., isolated from the root nodule of Robinia pseudoacacia in lead-zinc mine.</title>
        <authorList>
            <person name="Fan M."/>
            <person name="Lin Y."/>
        </authorList>
    </citation>
    <scope>NUCLEOTIDE SEQUENCE [LARGE SCALE GENOMIC DNA]</scope>
    <source>
        <strain evidence="4">SC-089</strain>
    </source>
</reference>
<comment type="similarity">
    <text evidence="1">Belongs to the UPF0065 (bug) family.</text>
</comment>
<dbReference type="SUPFAM" id="SSF53850">
    <property type="entry name" value="Periplasmic binding protein-like II"/>
    <property type="match status" value="1"/>
</dbReference>
<gene>
    <name evidence="3" type="ORF">CEY11_12375</name>
</gene>
<protein>
    <recommendedName>
        <fullName evidence="5">ABC transporter substrate-binding protein</fullName>
    </recommendedName>
</protein>
<evidence type="ECO:0000256" key="2">
    <source>
        <dbReference type="SAM" id="SignalP"/>
    </source>
</evidence>
<dbReference type="PIRSF" id="PIRSF017082">
    <property type="entry name" value="YflP"/>
    <property type="match status" value="1"/>
</dbReference>